<protein>
    <submittedName>
        <fullName evidence="5">Uncharacterized protein LOC105160183</fullName>
    </submittedName>
</protein>
<dbReference type="AlphaFoldDB" id="A0A6I9SXY0"/>
<dbReference type="OrthoDB" id="5544992at2759"/>
<evidence type="ECO:0000259" key="2">
    <source>
        <dbReference type="Pfam" id="PF22936"/>
    </source>
</evidence>
<name>A0A6I9SXY0_SESIN</name>
<evidence type="ECO:0000259" key="1">
    <source>
        <dbReference type="Pfam" id="PF14244"/>
    </source>
</evidence>
<dbReference type="InterPro" id="IPR057670">
    <property type="entry name" value="SH3_retrovirus"/>
</dbReference>
<dbReference type="InterPro" id="IPR029472">
    <property type="entry name" value="Copia-like_N"/>
</dbReference>
<evidence type="ECO:0000259" key="3">
    <source>
        <dbReference type="Pfam" id="PF25597"/>
    </source>
</evidence>
<dbReference type="PANTHER" id="PTHR37610:SF40">
    <property type="entry name" value="OS01G0909600 PROTEIN"/>
    <property type="match status" value="1"/>
</dbReference>
<dbReference type="Pfam" id="PF22936">
    <property type="entry name" value="Pol_BBD"/>
    <property type="match status" value="1"/>
</dbReference>
<dbReference type="InterPro" id="IPR054722">
    <property type="entry name" value="PolX-like_BBD"/>
</dbReference>
<feature type="domain" description="Retroviral polymerase SH3-like" evidence="3">
    <location>
        <begin position="478"/>
        <end position="539"/>
    </location>
</feature>
<dbReference type="PANTHER" id="PTHR37610">
    <property type="entry name" value="CCHC-TYPE DOMAIN-CONTAINING PROTEIN"/>
    <property type="match status" value="1"/>
</dbReference>
<feature type="domain" description="Retrotransposon Copia-like N-terminal" evidence="1">
    <location>
        <begin position="16"/>
        <end position="54"/>
    </location>
</feature>
<dbReference type="Pfam" id="PF14244">
    <property type="entry name" value="Retrotran_gag_3"/>
    <property type="match status" value="1"/>
</dbReference>
<organism evidence="4 5">
    <name type="scientific">Sesamum indicum</name>
    <name type="common">Oriental sesame</name>
    <name type="synonym">Sesamum orientale</name>
    <dbReference type="NCBI Taxonomy" id="4182"/>
    <lineage>
        <taxon>Eukaryota</taxon>
        <taxon>Viridiplantae</taxon>
        <taxon>Streptophyta</taxon>
        <taxon>Embryophyta</taxon>
        <taxon>Tracheophyta</taxon>
        <taxon>Spermatophyta</taxon>
        <taxon>Magnoliopsida</taxon>
        <taxon>eudicotyledons</taxon>
        <taxon>Gunneridae</taxon>
        <taxon>Pentapetalae</taxon>
        <taxon>asterids</taxon>
        <taxon>lamiids</taxon>
        <taxon>Lamiales</taxon>
        <taxon>Pedaliaceae</taxon>
        <taxon>Sesamum</taxon>
    </lineage>
</organism>
<dbReference type="KEGG" id="sind:105160183"/>
<accession>A0A6I9SXY0</accession>
<evidence type="ECO:0000313" key="4">
    <source>
        <dbReference type="Proteomes" id="UP000504604"/>
    </source>
</evidence>
<dbReference type="InParanoid" id="A0A6I9SXY0"/>
<dbReference type="Pfam" id="PF25597">
    <property type="entry name" value="SH3_retrovirus"/>
    <property type="match status" value="1"/>
</dbReference>
<dbReference type="Proteomes" id="UP000504604">
    <property type="component" value="Linkage group LG4"/>
</dbReference>
<proteinExistence type="predicted"/>
<dbReference type="RefSeq" id="XP_011075753.1">
    <property type="nucleotide sequence ID" value="XM_011077451.1"/>
</dbReference>
<gene>
    <name evidence="5" type="primary">LOC105160183</name>
</gene>
<evidence type="ECO:0000313" key="5">
    <source>
        <dbReference type="RefSeq" id="XP_011075753.1"/>
    </source>
</evidence>
<reference evidence="5" key="1">
    <citation type="submission" date="2025-08" db="UniProtKB">
        <authorList>
            <consortium name="RefSeq"/>
        </authorList>
    </citation>
    <scope>IDENTIFICATION</scope>
</reference>
<dbReference type="GeneID" id="105160183"/>
<keyword evidence="4" id="KW-1185">Reference proteome</keyword>
<feature type="domain" description="Retrovirus-related Pol polyprotein from transposon TNT 1-94-like beta-barrel" evidence="2">
    <location>
        <begin position="354"/>
        <end position="428"/>
    </location>
</feature>
<sequence>MIQRLSSCSLTTIQASLVTTLLDGKNFLSWSRAVKLGLKSKRKLNFISEDSKKPEENSKEMEEWETTDSMVTSWILNSISRNIVESFMYTNTSRELWIKLESRSGQSNGPMEYRLKKELGALTQGSLFVSDYFSNLKKLWDEISSITYTPKCTCGAAKENADIESHDQTIQFLMGLDSCYDHEKNQILMMDPVPGVSKAYAMILRVERQNEETNTSRNMALQASKRPDFQRNFQKKRNLHDKKLQVCKHCGKSGHLKEVFFEIYGYPEWYKTLIEQKKENTATANKAAAAIDLKTNQTGTVDGKAISEMLRMEFHKFLGELKPQTQTKCDEDRYNFSGKTTGPDTFNNKSFNTWIIDSGSTSHMCNNEHMFVNERTNLTNVYVHLADGTEHLVKKTGDIKLNNKITLKDTLYVPDLEFNLLSVGKLCKDHKTKEIIAVACLVGKLYILNPQSFDKRTIEQTLHKCNEIGLHASHVFGCMCFATNNVPHKSKFDVRATKCIFLGYAPNTKGYKAYDLNKECMIISRDVVFYENVFPFSNKLNDPVTCSLPNISPEDDFHDTEVLDEPETEIENDITDHENQDNSTILRRSTRQISQPVRFQDYICSHTESDFDMPCIIQSSHIHKCLHASAENPVEPKSFKEAVQKKEWKVTMENEIKALEENKTWDITKLPMDLQT</sequence>